<proteinExistence type="inferred from homology"/>
<dbReference type="GO" id="GO:0016020">
    <property type="term" value="C:membrane"/>
    <property type="evidence" value="ECO:0007669"/>
    <property type="project" value="InterPro"/>
</dbReference>
<evidence type="ECO:0000256" key="1">
    <source>
        <dbReference type="ARBA" id="ARBA00008769"/>
    </source>
</evidence>
<dbReference type="AlphaFoldDB" id="A0AAE2ZR17"/>
<dbReference type="Gene3D" id="2.40.160.180">
    <property type="entry name" value="Carbohydrate-selective porin OprB"/>
    <property type="match status" value="1"/>
</dbReference>
<evidence type="ECO:0000313" key="4">
    <source>
        <dbReference type="Proteomes" id="UP001196509"/>
    </source>
</evidence>
<protein>
    <submittedName>
        <fullName evidence="3">Carbohydrate porin</fullName>
    </submittedName>
</protein>
<dbReference type="PANTHER" id="PTHR37944">
    <property type="entry name" value="PORIN B"/>
    <property type="match status" value="1"/>
</dbReference>
<dbReference type="EMBL" id="JAICBX010000004">
    <property type="protein sequence ID" value="MBW8639415.1"/>
    <property type="molecule type" value="Genomic_DNA"/>
</dbReference>
<reference evidence="3" key="1">
    <citation type="submission" date="2021-08" db="EMBL/GenBank/DDBJ databases">
        <title>Hoeflea bacterium WL0058 sp. nov., isolated from the sediment.</title>
        <authorList>
            <person name="Wang L."/>
            <person name="Zhang D."/>
        </authorList>
    </citation>
    <scope>NUCLEOTIDE SEQUENCE</scope>
    <source>
        <strain evidence="3">WL0058</strain>
    </source>
</reference>
<dbReference type="InterPro" id="IPR007049">
    <property type="entry name" value="Carb-sel_porin_OprB"/>
</dbReference>
<sequence length="411" mass="44215">MRLIVGAIAACLCSGAVAQDAQPTETDWLEWETATGDWGGARTRLEDQGVTFSLNYTGDLLGNPTGGTSQETAYASGLYGSVVFDFEKLFDIKGLTLYAGASIQQGRDLSVDAIGNIFGVAEAFAGAVARLDQLYFEQSLFHDRLQIAVGRLAAGDDFATADSYDYYVSAAVNGNPTGILENFPSFTTPPYTQWGARVKLATTDNVSVVAGAYNADPSVQDDDMHGVDFRFNPQDGVLYLAQIGVSTNQDSSSSWLRGRYVLGGVYDSSDYAYLSDSTRTKSGNYGFYAIAEQMLYREAGGNGNQGLTAWATVVVAPDQQINTLPFSIYGGAYYTGLFDGRENDVTAVALYVGSFSEDLPGQSAETVLEINHRFQISKSTYITPDFQYVFRPNGGGIPDAAVFGFEASIDF</sequence>
<dbReference type="PANTHER" id="PTHR37944:SF1">
    <property type="entry name" value="PORIN B"/>
    <property type="match status" value="1"/>
</dbReference>
<keyword evidence="2" id="KW-0732">Signal</keyword>
<dbReference type="GO" id="GO:0008643">
    <property type="term" value="P:carbohydrate transport"/>
    <property type="evidence" value="ECO:0007669"/>
    <property type="project" value="InterPro"/>
</dbReference>
<comment type="similarity">
    <text evidence="1 2">Belongs to the OprB family.</text>
</comment>
<evidence type="ECO:0000313" key="3">
    <source>
        <dbReference type="EMBL" id="MBW8639415.1"/>
    </source>
</evidence>
<comment type="caution">
    <text evidence="3">The sequence shown here is derived from an EMBL/GenBank/DDBJ whole genome shotgun (WGS) entry which is preliminary data.</text>
</comment>
<keyword evidence="4" id="KW-1185">Reference proteome</keyword>
<dbReference type="Proteomes" id="UP001196509">
    <property type="component" value="Unassembled WGS sequence"/>
</dbReference>
<gene>
    <name evidence="3" type="ORF">K1W69_19630</name>
</gene>
<evidence type="ECO:0000256" key="2">
    <source>
        <dbReference type="RuleBase" id="RU363072"/>
    </source>
</evidence>
<name>A0AAE2ZR17_9HYPH</name>
<dbReference type="Pfam" id="PF04966">
    <property type="entry name" value="OprB"/>
    <property type="match status" value="1"/>
</dbReference>
<accession>A0AAE2ZR17</accession>
<organism evidence="3 4">
    <name type="scientific">Flavimaribacter sediminis</name>
    <dbReference type="NCBI Taxonomy" id="2865987"/>
    <lineage>
        <taxon>Bacteria</taxon>
        <taxon>Pseudomonadati</taxon>
        <taxon>Pseudomonadota</taxon>
        <taxon>Alphaproteobacteria</taxon>
        <taxon>Hyphomicrobiales</taxon>
        <taxon>Rhizobiaceae</taxon>
        <taxon>Flavimaribacter</taxon>
    </lineage>
</organism>
<dbReference type="InterPro" id="IPR052932">
    <property type="entry name" value="OprB_Porin"/>
</dbReference>
<feature type="chain" id="PRO_5041765644" evidence="2">
    <location>
        <begin position="19"/>
        <end position="411"/>
    </location>
</feature>
<feature type="signal peptide" evidence="2">
    <location>
        <begin position="1"/>
        <end position="18"/>
    </location>
</feature>
<dbReference type="InterPro" id="IPR038673">
    <property type="entry name" value="OprB_sf"/>
</dbReference>
<dbReference type="GO" id="GO:0015288">
    <property type="term" value="F:porin activity"/>
    <property type="evidence" value="ECO:0007669"/>
    <property type="project" value="InterPro"/>
</dbReference>